<evidence type="ECO:0000256" key="7">
    <source>
        <dbReference type="ARBA" id="ARBA00023033"/>
    </source>
</evidence>
<sequence length="262" mass="30014">MGFDWAISTMPYGPTLQKCRMLLHQFLSRNVMEHHHNNIVLETHQLVLGLIDSLDNYFNHMRRYSSIHHSQANSLQINVNSLGDHYIKLTDDKSKALTIAGEPGAFFVNFIPSLQYIPEWFPGAGFKHKAREWCKLCQAMLNDPYKMTKHKILEGTTHSSMTSDLIELYTTRDGVIDSKDDIVASATILYAASSNTSVATITSFILALVLYPEVQTRRQEELDCVIRTGWLPTFDDQPNLPYIECIVKETLRYVRFQSKRPS</sequence>
<protein>
    <recommendedName>
        <fullName evidence="10">Cytochrome P450</fullName>
    </recommendedName>
</protein>
<dbReference type="PANTHER" id="PTHR46300:SF7">
    <property type="entry name" value="P450, PUTATIVE (EUROFUNG)-RELATED"/>
    <property type="match status" value="1"/>
</dbReference>
<dbReference type="Pfam" id="PF00067">
    <property type="entry name" value="p450"/>
    <property type="match status" value="1"/>
</dbReference>
<dbReference type="GO" id="GO:0004497">
    <property type="term" value="F:monooxygenase activity"/>
    <property type="evidence" value="ECO:0007669"/>
    <property type="project" value="UniProtKB-KW"/>
</dbReference>
<dbReference type="AlphaFoldDB" id="A0A0C3BJ55"/>
<dbReference type="OrthoDB" id="2789670at2759"/>
<dbReference type="InterPro" id="IPR001128">
    <property type="entry name" value="Cyt_P450"/>
</dbReference>
<dbReference type="EMBL" id="KN832982">
    <property type="protein sequence ID" value="KIM86358.1"/>
    <property type="molecule type" value="Genomic_DNA"/>
</dbReference>
<comment type="cofactor">
    <cofactor evidence="1">
        <name>heme</name>
        <dbReference type="ChEBI" id="CHEBI:30413"/>
    </cofactor>
</comment>
<dbReference type="GO" id="GO:0020037">
    <property type="term" value="F:heme binding"/>
    <property type="evidence" value="ECO:0007669"/>
    <property type="project" value="InterPro"/>
</dbReference>
<keyword evidence="9" id="KW-1185">Reference proteome</keyword>
<keyword evidence="4" id="KW-0479">Metal-binding</keyword>
<dbReference type="GO" id="GO:0005506">
    <property type="term" value="F:iron ion binding"/>
    <property type="evidence" value="ECO:0007669"/>
    <property type="project" value="InterPro"/>
</dbReference>
<evidence type="ECO:0000313" key="9">
    <source>
        <dbReference type="Proteomes" id="UP000054166"/>
    </source>
</evidence>
<evidence type="ECO:0000256" key="5">
    <source>
        <dbReference type="ARBA" id="ARBA00023002"/>
    </source>
</evidence>
<keyword evidence="7" id="KW-0503">Monooxygenase</keyword>
<evidence type="ECO:0000256" key="1">
    <source>
        <dbReference type="ARBA" id="ARBA00001971"/>
    </source>
</evidence>
<keyword evidence="6" id="KW-0408">Iron</keyword>
<proteinExistence type="inferred from homology"/>
<dbReference type="InterPro" id="IPR050364">
    <property type="entry name" value="Cytochrome_P450_fung"/>
</dbReference>
<dbReference type="Proteomes" id="UP000054166">
    <property type="component" value="Unassembled WGS sequence"/>
</dbReference>
<keyword evidence="5" id="KW-0560">Oxidoreductase</keyword>
<name>A0A0C3BJ55_PILCF</name>
<organism evidence="8 9">
    <name type="scientific">Piloderma croceum (strain F 1598)</name>
    <dbReference type="NCBI Taxonomy" id="765440"/>
    <lineage>
        <taxon>Eukaryota</taxon>
        <taxon>Fungi</taxon>
        <taxon>Dikarya</taxon>
        <taxon>Basidiomycota</taxon>
        <taxon>Agaricomycotina</taxon>
        <taxon>Agaricomycetes</taxon>
        <taxon>Agaricomycetidae</taxon>
        <taxon>Atheliales</taxon>
        <taxon>Atheliaceae</taxon>
        <taxon>Piloderma</taxon>
    </lineage>
</organism>
<evidence type="ECO:0008006" key="10">
    <source>
        <dbReference type="Google" id="ProtNLM"/>
    </source>
</evidence>
<reference evidence="9" key="2">
    <citation type="submission" date="2015-01" db="EMBL/GenBank/DDBJ databases">
        <title>Evolutionary Origins and Diversification of the Mycorrhizal Mutualists.</title>
        <authorList>
            <consortium name="DOE Joint Genome Institute"/>
            <consortium name="Mycorrhizal Genomics Consortium"/>
            <person name="Kohler A."/>
            <person name="Kuo A."/>
            <person name="Nagy L.G."/>
            <person name="Floudas D."/>
            <person name="Copeland A."/>
            <person name="Barry K.W."/>
            <person name="Cichocki N."/>
            <person name="Veneault-Fourrey C."/>
            <person name="LaButti K."/>
            <person name="Lindquist E.A."/>
            <person name="Lipzen A."/>
            <person name="Lundell T."/>
            <person name="Morin E."/>
            <person name="Murat C."/>
            <person name="Riley R."/>
            <person name="Ohm R."/>
            <person name="Sun H."/>
            <person name="Tunlid A."/>
            <person name="Henrissat B."/>
            <person name="Grigoriev I.V."/>
            <person name="Hibbett D.S."/>
            <person name="Martin F."/>
        </authorList>
    </citation>
    <scope>NUCLEOTIDE SEQUENCE [LARGE SCALE GENOMIC DNA]</scope>
    <source>
        <strain evidence="9">F 1598</strain>
    </source>
</reference>
<dbReference type="PANTHER" id="PTHR46300">
    <property type="entry name" value="P450, PUTATIVE (EUROFUNG)-RELATED-RELATED"/>
    <property type="match status" value="1"/>
</dbReference>
<evidence type="ECO:0000256" key="3">
    <source>
        <dbReference type="ARBA" id="ARBA00022617"/>
    </source>
</evidence>
<dbReference type="STRING" id="765440.A0A0C3BJ55"/>
<comment type="similarity">
    <text evidence="2">Belongs to the cytochrome P450 family.</text>
</comment>
<accession>A0A0C3BJ55</accession>
<reference evidence="8 9" key="1">
    <citation type="submission" date="2014-04" db="EMBL/GenBank/DDBJ databases">
        <authorList>
            <consortium name="DOE Joint Genome Institute"/>
            <person name="Kuo A."/>
            <person name="Tarkka M."/>
            <person name="Buscot F."/>
            <person name="Kohler A."/>
            <person name="Nagy L.G."/>
            <person name="Floudas D."/>
            <person name="Copeland A."/>
            <person name="Barry K.W."/>
            <person name="Cichocki N."/>
            <person name="Veneault-Fourrey C."/>
            <person name="LaButti K."/>
            <person name="Lindquist E.A."/>
            <person name="Lipzen A."/>
            <person name="Lundell T."/>
            <person name="Morin E."/>
            <person name="Murat C."/>
            <person name="Sun H."/>
            <person name="Tunlid A."/>
            <person name="Henrissat B."/>
            <person name="Grigoriev I.V."/>
            <person name="Hibbett D.S."/>
            <person name="Martin F."/>
            <person name="Nordberg H.P."/>
            <person name="Cantor M.N."/>
            <person name="Hua S.X."/>
        </authorList>
    </citation>
    <scope>NUCLEOTIDE SEQUENCE [LARGE SCALE GENOMIC DNA]</scope>
    <source>
        <strain evidence="8 9">F 1598</strain>
    </source>
</reference>
<evidence type="ECO:0000256" key="4">
    <source>
        <dbReference type="ARBA" id="ARBA00022723"/>
    </source>
</evidence>
<gene>
    <name evidence="8" type="ORF">PILCRDRAFT_65238</name>
</gene>
<dbReference type="GO" id="GO:0016705">
    <property type="term" value="F:oxidoreductase activity, acting on paired donors, with incorporation or reduction of molecular oxygen"/>
    <property type="evidence" value="ECO:0007669"/>
    <property type="project" value="InterPro"/>
</dbReference>
<dbReference type="InParanoid" id="A0A0C3BJ55"/>
<dbReference type="HOGENOM" id="CLU_001570_2_2_1"/>
<evidence type="ECO:0000313" key="8">
    <source>
        <dbReference type="EMBL" id="KIM86358.1"/>
    </source>
</evidence>
<dbReference type="InterPro" id="IPR036396">
    <property type="entry name" value="Cyt_P450_sf"/>
</dbReference>
<keyword evidence="3" id="KW-0349">Heme</keyword>
<dbReference type="SUPFAM" id="SSF48264">
    <property type="entry name" value="Cytochrome P450"/>
    <property type="match status" value="1"/>
</dbReference>
<evidence type="ECO:0000256" key="2">
    <source>
        <dbReference type="ARBA" id="ARBA00010617"/>
    </source>
</evidence>
<evidence type="ECO:0000256" key="6">
    <source>
        <dbReference type="ARBA" id="ARBA00023004"/>
    </source>
</evidence>
<dbReference type="Gene3D" id="1.10.630.10">
    <property type="entry name" value="Cytochrome P450"/>
    <property type="match status" value="1"/>
</dbReference>